<evidence type="ECO:0000259" key="3">
    <source>
        <dbReference type="Pfam" id="PF02826"/>
    </source>
</evidence>
<dbReference type="InterPro" id="IPR036291">
    <property type="entry name" value="NAD(P)-bd_dom_sf"/>
</dbReference>
<dbReference type="InterPro" id="IPR006140">
    <property type="entry name" value="D-isomer_DH_NAD-bd"/>
</dbReference>
<organism evidence="4 5">
    <name type="scientific">Lodderomyces elongisporus (strain ATCC 11503 / CBS 2605 / JCM 1781 / NBRC 1676 / NRRL YB-4239)</name>
    <name type="common">Yeast</name>
    <name type="synonym">Saccharomyces elongisporus</name>
    <dbReference type="NCBI Taxonomy" id="379508"/>
    <lineage>
        <taxon>Eukaryota</taxon>
        <taxon>Fungi</taxon>
        <taxon>Dikarya</taxon>
        <taxon>Ascomycota</taxon>
        <taxon>Saccharomycotina</taxon>
        <taxon>Pichiomycetes</taxon>
        <taxon>Debaryomycetaceae</taxon>
        <taxon>Candida/Lodderomyces clade</taxon>
        <taxon>Lodderomyces</taxon>
    </lineage>
</organism>
<dbReference type="InParanoid" id="A5DU87"/>
<dbReference type="Gene3D" id="3.40.50.720">
    <property type="entry name" value="NAD(P)-binding Rossmann-like Domain"/>
    <property type="match status" value="2"/>
</dbReference>
<dbReference type="STRING" id="379508.A5DU87"/>
<keyword evidence="5" id="KW-1185">Reference proteome</keyword>
<dbReference type="PANTHER" id="PTHR10996:SF178">
    <property type="entry name" value="2-HYDROXYACID DEHYDROGENASE YGL185C-RELATED"/>
    <property type="match status" value="1"/>
</dbReference>
<accession>A5DU87</accession>
<dbReference type="GO" id="GO:0030267">
    <property type="term" value="F:glyoxylate reductase (NADPH) activity"/>
    <property type="evidence" value="ECO:0007669"/>
    <property type="project" value="TreeGrafter"/>
</dbReference>
<dbReference type="eggNOG" id="KOG0069">
    <property type="taxonomic scope" value="Eukaryota"/>
</dbReference>
<evidence type="ECO:0000256" key="1">
    <source>
        <dbReference type="ARBA" id="ARBA00023002"/>
    </source>
</evidence>
<dbReference type="SUPFAM" id="SSF52283">
    <property type="entry name" value="Formate/glycerate dehydrogenase catalytic domain-like"/>
    <property type="match status" value="1"/>
</dbReference>
<reference evidence="4 5" key="1">
    <citation type="journal article" date="2009" name="Nature">
        <title>Evolution of pathogenicity and sexual reproduction in eight Candida genomes.</title>
        <authorList>
            <person name="Butler G."/>
            <person name="Rasmussen M.D."/>
            <person name="Lin M.F."/>
            <person name="Santos M.A."/>
            <person name="Sakthikumar S."/>
            <person name="Munro C.A."/>
            <person name="Rheinbay E."/>
            <person name="Grabherr M."/>
            <person name="Forche A."/>
            <person name="Reedy J.L."/>
            <person name="Agrafioti I."/>
            <person name="Arnaud M.B."/>
            <person name="Bates S."/>
            <person name="Brown A.J."/>
            <person name="Brunke S."/>
            <person name="Costanzo M.C."/>
            <person name="Fitzpatrick D.A."/>
            <person name="de Groot P.W."/>
            <person name="Harris D."/>
            <person name="Hoyer L.L."/>
            <person name="Hube B."/>
            <person name="Klis F.M."/>
            <person name="Kodira C."/>
            <person name="Lennard N."/>
            <person name="Logue M.E."/>
            <person name="Martin R."/>
            <person name="Neiman A.M."/>
            <person name="Nikolaou E."/>
            <person name="Quail M.A."/>
            <person name="Quinn J."/>
            <person name="Santos M.C."/>
            <person name="Schmitzberger F.F."/>
            <person name="Sherlock G."/>
            <person name="Shah P."/>
            <person name="Silverstein K.A."/>
            <person name="Skrzypek M.S."/>
            <person name="Soll D."/>
            <person name="Staggs R."/>
            <person name="Stansfield I."/>
            <person name="Stumpf M.P."/>
            <person name="Sudbery P.E."/>
            <person name="Srikantha T."/>
            <person name="Zeng Q."/>
            <person name="Berman J."/>
            <person name="Berriman M."/>
            <person name="Heitman J."/>
            <person name="Gow N.A."/>
            <person name="Lorenz M.C."/>
            <person name="Birren B.W."/>
            <person name="Kellis M."/>
            <person name="Cuomo C.A."/>
        </authorList>
    </citation>
    <scope>NUCLEOTIDE SEQUENCE [LARGE SCALE GENOMIC DNA]</scope>
    <source>
        <strain evidence="5">ATCC 11503 / BCRC 21390 / CBS 2605 / JCM 1781 / NBRC 1676 / NRRL YB-4239</strain>
    </source>
</reference>
<dbReference type="GO" id="GO:0016618">
    <property type="term" value="F:hydroxypyruvate reductase [NAD(P)H] activity"/>
    <property type="evidence" value="ECO:0007669"/>
    <property type="project" value="TreeGrafter"/>
</dbReference>
<dbReference type="HOGENOM" id="CLU_019796_1_2_1"/>
<dbReference type="Proteomes" id="UP000001996">
    <property type="component" value="Unassembled WGS sequence"/>
</dbReference>
<dbReference type="GO" id="GO:0005829">
    <property type="term" value="C:cytosol"/>
    <property type="evidence" value="ECO:0007669"/>
    <property type="project" value="TreeGrafter"/>
</dbReference>
<dbReference type="KEGG" id="lel:PVL30_000889"/>
<dbReference type="VEuPathDB" id="FungiDB:LELG_00923"/>
<evidence type="ECO:0000313" key="5">
    <source>
        <dbReference type="Proteomes" id="UP000001996"/>
    </source>
</evidence>
<dbReference type="EMBL" id="CH981524">
    <property type="protein sequence ID" value="EDK42745.1"/>
    <property type="molecule type" value="Genomic_DNA"/>
</dbReference>
<dbReference type="SUPFAM" id="SSF51735">
    <property type="entry name" value="NAD(P)-binding Rossmann-fold domains"/>
    <property type="match status" value="1"/>
</dbReference>
<feature type="domain" description="D-isomer specific 2-hydroxyacid dehydrogenase NAD-binding" evidence="3">
    <location>
        <begin position="185"/>
        <end position="331"/>
    </location>
</feature>
<protein>
    <recommendedName>
        <fullName evidence="3">D-isomer specific 2-hydroxyacid dehydrogenase NAD-binding domain-containing protein</fullName>
    </recommendedName>
</protein>
<name>A5DU87_LODEL</name>
<sequence length="365" mass="40890">MTFKPKVLFLEFPQKHLMKQFEAKFDCILYQISSVEQCIEDFQTKFQDVEAIYSGWAGFAPLGGFRGKLLAFAPKRLKIITTCTIGVDHFDVAGLVSRGIKLTNVPSQLAFEAVADLVLYNAITSFRNFKIYEHNFGGKYYSNTEILRTSLKHGEFDQKNGKAVMEPVFGGSYGVSCCGRANLSPRGHNAVIIGFGNIGQIIGARLAAIGMNIHYIKRNKLTQEEEASLGYKVLYHSCLETTKSIADLIVIACPGTPLTRHMIDKVMINKMEKQFRIINIGRGYVIDEDALVDGLEDGKILFAGLDVFEQEPKVHPRLLNRQDVLLTPHLGSSVWENDQYTAQTCLQNIEIALYGTQKESQQYIS</sequence>
<dbReference type="Pfam" id="PF02826">
    <property type="entry name" value="2-Hacid_dh_C"/>
    <property type="match status" value="1"/>
</dbReference>
<dbReference type="GO" id="GO:0051287">
    <property type="term" value="F:NAD binding"/>
    <property type="evidence" value="ECO:0007669"/>
    <property type="project" value="InterPro"/>
</dbReference>
<dbReference type="PANTHER" id="PTHR10996">
    <property type="entry name" value="2-HYDROXYACID DEHYDROGENASE-RELATED"/>
    <property type="match status" value="1"/>
</dbReference>
<proteinExistence type="predicted"/>
<dbReference type="AlphaFoldDB" id="A5DU87"/>
<dbReference type="GeneID" id="5235408"/>
<evidence type="ECO:0000256" key="2">
    <source>
        <dbReference type="ARBA" id="ARBA00023027"/>
    </source>
</evidence>
<evidence type="ECO:0000313" key="4">
    <source>
        <dbReference type="EMBL" id="EDK42745.1"/>
    </source>
</evidence>
<dbReference type="InterPro" id="IPR050223">
    <property type="entry name" value="D-isomer_2-hydroxyacid_DH"/>
</dbReference>
<keyword evidence="2" id="KW-0520">NAD</keyword>
<dbReference type="OMA" id="VFRNMQW"/>
<gene>
    <name evidence="4" type="ORF">LELG_00923</name>
</gene>
<dbReference type="FunCoup" id="A5DU87">
    <property type="interactions" value="31"/>
</dbReference>
<dbReference type="OrthoDB" id="298012at2759"/>
<keyword evidence="1" id="KW-0560">Oxidoreductase</keyword>